<dbReference type="GO" id="GO:0030288">
    <property type="term" value="C:outer membrane-bounded periplasmic space"/>
    <property type="evidence" value="ECO:0007669"/>
    <property type="project" value="TreeGrafter"/>
</dbReference>
<sequence>MTPRPAALLPLLIALPLALPPAPAHADGLDMSHGEAVQLFWKKEEIYDRNAQTVTLTGGARAVRGDVTVDADTLIGYLRKKAPAPGQPAPPPQPTDAKGNNNGDPMGGSLELYRIEARGNVHIYNQTDQGWGDHALYDMDQAVMVMTGKHLKLTTPQDVLTARDVMEYHSKTRMSVGRGDATVTTNDGKQVKADVLVSFSKPNDAPAPGTPQAASQTTPAGGGDNPLGGGSSKLDRAYGWGHVVLRTQTQTGTGDRGVYVFDTQIARLIGHVHVTQGQNQNNGSQAIVNMKTGIATMLPGTESPIQGLVVPNEANSSQAPK</sequence>
<dbReference type="STRING" id="586239.AD943_05605"/>
<dbReference type="AlphaFoldDB" id="A0A4Y3M6N7"/>
<feature type="compositionally biased region" description="Gly residues" evidence="2">
    <location>
        <begin position="220"/>
        <end position="231"/>
    </location>
</feature>
<dbReference type="Gene3D" id="2.60.450.10">
    <property type="entry name" value="Lipopolysaccharide (LPS) transport protein A like domain"/>
    <property type="match status" value="2"/>
</dbReference>
<feature type="compositionally biased region" description="Pro residues" evidence="2">
    <location>
        <begin position="85"/>
        <end position="94"/>
    </location>
</feature>
<dbReference type="GO" id="GO:0017089">
    <property type="term" value="F:glycolipid transfer activity"/>
    <property type="evidence" value="ECO:0007669"/>
    <property type="project" value="TreeGrafter"/>
</dbReference>
<dbReference type="InterPro" id="IPR005653">
    <property type="entry name" value="OstA-like_N"/>
</dbReference>
<dbReference type="GO" id="GO:0015920">
    <property type="term" value="P:lipopolysaccharide transport"/>
    <property type="evidence" value="ECO:0007669"/>
    <property type="project" value="TreeGrafter"/>
</dbReference>
<proteinExistence type="predicted"/>
<dbReference type="Proteomes" id="UP000320772">
    <property type="component" value="Unassembled WGS sequence"/>
</dbReference>
<feature type="signal peptide" evidence="3">
    <location>
        <begin position="1"/>
        <end position="26"/>
    </location>
</feature>
<reference evidence="5 6" key="1">
    <citation type="submission" date="2019-06" db="EMBL/GenBank/DDBJ databases">
        <title>Whole genome shotgun sequence of Gluconobacter roseus NBRC 3990.</title>
        <authorList>
            <person name="Hosoyama A."/>
            <person name="Uohara A."/>
            <person name="Ohji S."/>
            <person name="Ichikawa N."/>
        </authorList>
    </citation>
    <scope>NUCLEOTIDE SEQUENCE [LARGE SCALE GENOMIC DNA]</scope>
    <source>
        <strain evidence="5 6">NBRC 3990</strain>
    </source>
</reference>
<dbReference type="PANTHER" id="PTHR36504">
    <property type="entry name" value="LIPOPOLYSACCHARIDE EXPORT SYSTEM PROTEIN LPTA"/>
    <property type="match status" value="1"/>
</dbReference>
<keyword evidence="6" id="KW-1185">Reference proteome</keyword>
<feature type="domain" description="Organic solvent tolerance-like N-terminal" evidence="4">
    <location>
        <begin position="47"/>
        <end position="172"/>
    </location>
</feature>
<evidence type="ECO:0000256" key="2">
    <source>
        <dbReference type="SAM" id="MobiDB-lite"/>
    </source>
</evidence>
<evidence type="ECO:0000313" key="6">
    <source>
        <dbReference type="Proteomes" id="UP000320772"/>
    </source>
</evidence>
<feature type="region of interest" description="Disordered" evidence="2">
    <location>
        <begin position="81"/>
        <end position="107"/>
    </location>
</feature>
<dbReference type="InterPro" id="IPR052037">
    <property type="entry name" value="LPS_export_LptA"/>
</dbReference>
<feature type="domain" description="Organic solvent tolerance-like N-terminal" evidence="4">
    <location>
        <begin position="233"/>
        <end position="293"/>
    </location>
</feature>
<dbReference type="RefSeq" id="WP_141306755.1">
    <property type="nucleotide sequence ID" value="NZ_BAQZ01000017.1"/>
</dbReference>
<dbReference type="PANTHER" id="PTHR36504:SF1">
    <property type="entry name" value="LIPOPOLYSACCHARIDE EXPORT SYSTEM PROTEIN LPTA"/>
    <property type="match status" value="1"/>
</dbReference>
<accession>A0A4Y3M6N7</accession>
<keyword evidence="1 3" id="KW-0732">Signal</keyword>
<evidence type="ECO:0000259" key="4">
    <source>
        <dbReference type="Pfam" id="PF03968"/>
    </source>
</evidence>
<organism evidence="5 6">
    <name type="scientific">Gluconobacter roseus NBRC 3990</name>
    <dbReference type="NCBI Taxonomy" id="1307950"/>
    <lineage>
        <taxon>Bacteria</taxon>
        <taxon>Pseudomonadati</taxon>
        <taxon>Pseudomonadota</taxon>
        <taxon>Alphaproteobacteria</taxon>
        <taxon>Acetobacterales</taxon>
        <taxon>Acetobacteraceae</taxon>
        <taxon>Gluconobacter</taxon>
    </lineage>
</organism>
<dbReference type="GO" id="GO:0009279">
    <property type="term" value="C:cell outer membrane"/>
    <property type="evidence" value="ECO:0007669"/>
    <property type="project" value="TreeGrafter"/>
</dbReference>
<feature type="region of interest" description="Disordered" evidence="2">
    <location>
        <begin position="200"/>
        <end position="233"/>
    </location>
</feature>
<name>A0A4Y3M6N7_9PROT</name>
<evidence type="ECO:0000313" key="5">
    <source>
        <dbReference type="EMBL" id="GEB02971.1"/>
    </source>
</evidence>
<evidence type="ECO:0000256" key="3">
    <source>
        <dbReference type="SAM" id="SignalP"/>
    </source>
</evidence>
<protein>
    <recommendedName>
        <fullName evidence="4">Organic solvent tolerance-like N-terminal domain-containing protein</fullName>
    </recommendedName>
</protein>
<comment type="caution">
    <text evidence="5">The sequence shown here is derived from an EMBL/GenBank/DDBJ whole genome shotgun (WGS) entry which is preliminary data.</text>
</comment>
<dbReference type="EMBL" id="BJLY01000001">
    <property type="protein sequence ID" value="GEB02971.1"/>
    <property type="molecule type" value="Genomic_DNA"/>
</dbReference>
<gene>
    <name evidence="5" type="ORF">GRO01_05470</name>
</gene>
<evidence type="ECO:0000256" key="1">
    <source>
        <dbReference type="ARBA" id="ARBA00022729"/>
    </source>
</evidence>
<dbReference type="Pfam" id="PF03968">
    <property type="entry name" value="LptD_N"/>
    <property type="match status" value="2"/>
</dbReference>
<feature type="chain" id="PRO_5021462633" description="Organic solvent tolerance-like N-terminal domain-containing protein" evidence="3">
    <location>
        <begin position="27"/>
        <end position="321"/>
    </location>
</feature>